<protein>
    <submittedName>
        <fullName evidence="1">Uncharacterized protein</fullName>
    </submittedName>
</protein>
<dbReference type="RefSeq" id="WP_006103246.1">
    <property type="nucleotide sequence ID" value="NZ_DS989857.1"/>
</dbReference>
<reference evidence="1 2" key="1">
    <citation type="submission" date="2008-07" db="EMBL/GenBank/DDBJ databases">
        <authorList>
            <person name="Tandeau de Marsac N."/>
            <person name="Ferriera S."/>
            <person name="Johnson J."/>
            <person name="Kravitz S."/>
            <person name="Beeson K."/>
            <person name="Sutton G."/>
            <person name="Rogers Y.-H."/>
            <person name="Friedman R."/>
            <person name="Frazier M."/>
            <person name="Venter J.C."/>
        </authorList>
    </citation>
    <scope>NUCLEOTIDE SEQUENCE [LARGE SCALE GENOMIC DNA]</scope>
    <source>
        <strain evidence="1 2">PCC 7420</strain>
    </source>
</reference>
<sequence>MVQIIQAQTLNIIDLEQKFGLTQADDDQFFSEWYENLPDIFDLEKQVLDQEEVVRDRLDIMVLKDHLWLLVIESKNAGLSLLNGISFHAFKLGMGSEQDAKPAAWLRLTHYKDFALIDIKV</sequence>
<proteinExistence type="predicted"/>
<name>B4VX21_9CYAN</name>
<dbReference type="STRING" id="118168.MC7420_3719"/>
<dbReference type="HOGENOM" id="CLU_2034061_0_0_3"/>
<evidence type="ECO:0000313" key="1">
    <source>
        <dbReference type="EMBL" id="EDX73545.1"/>
    </source>
</evidence>
<keyword evidence="2" id="KW-1185">Reference proteome</keyword>
<accession>B4VX21</accession>
<dbReference type="EMBL" id="DS989857">
    <property type="protein sequence ID" value="EDX73545.1"/>
    <property type="molecule type" value="Genomic_DNA"/>
</dbReference>
<organism evidence="1 2">
    <name type="scientific">Coleofasciculus chthonoplastes PCC 7420</name>
    <dbReference type="NCBI Taxonomy" id="118168"/>
    <lineage>
        <taxon>Bacteria</taxon>
        <taxon>Bacillati</taxon>
        <taxon>Cyanobacteriota</taxon>
        <taxon>Cyanophyceae</taxon>
        <taxon>Coleofasciculales</taxon>
        <taxon>Coleofasciculaceae</taxon>
        <taxon>Coleofasciculus</taxon>
    </lineage>
</organism>
<dbReference type="Proteomes" id="UP000003835">
    <property type="component" value="Unassembled WGS sequence"/>
</dbReference>
<dbReference type="AlphaFoldDB" id="B4VX21"/>
<gene>
    <name evidence="1" type="ORF">MC7420_3719</name>
</gene>
<evidence type="ECO:0000313" key="2">
    <source>
        <dbReference type="Proteomes" id="UP000003835"/>
    </source>
</evidence>